<reference evidence="1" key="1">
    <citation type="journal article" date="2014" name="Front. Microbiol.">
        <title>High frequency of phylogenetically diverse reductive dehalogenase-homologous genes in deep subseafloor sedimentary metagenomes.</title>
        <authorList>
            <person name="Kawai M."/>
            <person name="Futagami T."/>
            <person name="Toyoda A."/>
            <person name="Takaki Y."/>
            <person name="Nishi S."/>
            <person name="Hori S."/>
            <person name="Arai W."/>
            <person name="Tsubouchi T."/>
            <person name="Morono Y."/>
            <person name="Uchiyama I."/>
            <person name="Ito T."/>
            <person name="Fujiyama A."/>
            <person name="Inagaki F."/>
            <person name="Takami H."/>
        </authorList>
    </citation>
    <scope>NUCLEOTIDE SEQUENCE</scope>
    <source>
        <strain evidence="1">Expedition CK06-06</strain>
    </source>
</reference>
<dbReference type="SUPFAM" id="SSF102588">
    <property type="entry name" value="LmbE-like"/>
    <property type="match status" value="1"/>
</dbReference>
<sequence length="55" mass="6656">DTLDIKMDALRCHKSQVGDDLSRDWEERMRQRHKTLAEGEDYELAEAFHRVELRR</sequence>
<organism evidence="1">
    <name type="scientific">marine sediment metagenome</name>
    <dbReference type="NCBI Taxonomy" id="412755"/>
    <lineage>
        <taxon>unclassified sequences</taxon>
        <taxon>metagenomes</taxon>
        <taxon>ecological metagenomes</taxon>
    </lineage>
</organism>
<dbReference type="AlphaFoldDB" id="X1MNG0"/>
<gene>
    <name evidence="1" type="ORF">S06H3_45372</name>
</gene>
<accession>X1MNG0</accession>
<comment type="caution">
    <text evidence="1">The sequence shown here is derived from an EMBL/GenBank/DDBJ whole genome shotgun (WGS) entry which is preliminary data.</text>
</comment>
<protein>
    <submittedName>
        <fullName evidence="1">Uncharacterized protein</fullName>
    </submittedName>
</protein>
<proteinExistence type="predicted"/>
<name>X1MNG0_9ZZZZ</name>
<dbReference type="EMBL" id="BARV01028322">
    <property type="protein sequence ID" value="GAI33182.1"/>
    <property type="molecule type" value="Genomic_DNA"/>
</dbReference>
<dbReference type="Gene3D" id="3.40.50.10320">
    <property type="entry name" value="LmbE-like"/>
    <property type="match status" value="1"/>
</dbReference>
<dbReference type="InterPro" id="IPR024078">
    <property type="entry name" value="LmbE-like_dom_sf"/>
</dbReference>
<feature type="non-terminal residue" evidence="1">
    <location>
        <position position="1"/>
    </location>
</feature>
<evidence type="ECO:0000313" key="1">
    <source>
        <dbReference type="EMBL" id="GAI33182.1"/>
    </source>
</evidence>